<sequence>MNKTWTEAQSYCREIYTDLATVSDYQDYNRLNTLLYNTQGYSGDAWIGLKYNRWMWSLVGRENATQTFVLVKEYMTWYQAQSYCRENYTDLAIVKNQTENQDIQNLTQYLSYVGNQTVNQTYTNYIQVWIEQCSISLKTSHQYHLVNMNKNWTEAQSFCRETYTDLATITDPDEYNSVTCQINSTLGSSGQAWIGLKYNWRWSLENNETEGISSGWPGGYPWVQNVNMYSYGQFCVMMNPSNGEKWQEYDCDSTTYFVCYDGRQNATQTFVLVQGYMTWYQAQSYCRDNYTDLAIVRNQAENQAIRNLSLIYYTNSVVVGNQTVNQTQSFYNYIPVWIGLYRDGSWSDGSQFSSKLFSFQGINQPCATAKYDLNFQYYTETCSNRLPFVC</sequence>
<evidence type="ECO:0000313" key="1">
    <source>
        <dbReference type="EMBL" id="KAJ7997560.1"/>
    </source>
</evidence>
<organism evidence="1 2">
    <name type="scientific">Dallia pectoralis</name>
    <name type="common">Alaska blackfish</name>
    <dbReference type="NCBI Taxonomy" id="75939"/>
    <lineage>
        <taxon>Eukaryota</taxon>
        <taxon>Metazoa</taxon>
        <taxon>Chordata</taxon>
        <taxon>Craniata</taxon>
        <taxon>Vertebrata</taxon>
        <taxon>Euteleostomi</taxon>
        <taxon>Actinopterygii</taxon>
        <taxon>Neopterygii</taxon>
        <taxon>Teleostei</taxon>
        <taxon>Protacanthopterygii</taxon>
        <taxon>Esociformes</taxon>
        <taxon>Umbridae</taxon>
        <taxon>Dallia</taxon>
    </lineage>
</organism>
<comment type="caution">
    <text evidence="1">The sequence shown here is derived from an EMBL/GenBank/DDBJ whole genome shotgun (WGS) entry which is preliminary data.</text>
</comment>
<dbReference type="Proteomes" id="UP001157502">
    <property type="component" value="Chromosome 19"/>
</dbReference>
<evidence type="ECO:0000313" key="2">
    <source>
        <dbReference type="Proteomes" id="UP001157502"/>
    </source>
</evidence>
<proteinExistence type="predicted"/>
<dbReference type="EMBL" id="CM055746">
    <property type="protein sequence ID" value="KAJ7997560.1"/>
    <property type="molecule type" value="Genomic_DNA"/>
</dbReference>
<protein>
    <submittedName>
        <fullName evidence="1">Uncharacterized protein</fullName>
    </submittedName>
</protein>
<reference evidence="1" key="1">
    <citation type="submission" date="2021-05" db="EMBL/GenBank/DDBJ databases">
        <authorList>
            <person name="Pan Q."/>
            <person name="Jouanno E."/>
            <person name="Zahm M."/>
            <person name="Klopp C."/>
            <person name="Cabau C."/>
            <person name="Louis A."/>
            <person name="Berthelot C."/>
            <person name="Parey E."/>
            <person name="Roest Crollius H."/>
            <person name="Montfort J."/>
            <person name="Robinson-Rechavi M."/>
            <person name="Bouchez O."/>
            <person name="Lampietro C."/>
            <person name="Lopez Roques C."/>
            <person name="Donnadieu C."/>
            <person name="Postlethwait J."/>
            <person name="Bobe J."/>
            <person name="Dillon D."/>
            <person name="Chandos A."/>
            <person name="von Hippel F."/>
            <person name="Guiguen Y."/>
        </authorList>
    </citation>
    <scope>NUCLEOTIDE SEQUENCE</scope>
    <source>
        <strain evidence="1">YG-Jan2019</strain>
    </source>
</reference>
<keyword evidence="2" id="KW-1185">Reference proteome</keyword>
<gene>
    <name evidence="1" type="ORF">DPEC_G00230270</name>
</gene>
<accession>A0ACC2G1Z3</accession>
<name>A0ACC2G1Z3_DALPE</name>